<evidence type="ECO:0000256" key="2">
    <source>
        <dbReference type="ARBA" id="ARBA00023315"/>
    </source>
</evidence>
<dbReference type="GO" id="GO:0016747">
    <property type="term" value="F:acyltransferase activity, transferring groups other than amino-acyl groups"/>
    <property type="evidence" value="ECO:0007669"/>
    <property type="project" value="InterPro"/>
</dbReference>
<dbReference type="PANTHER" id="PTHR43877:SF1">
    <property type="entry name" value="ACETYLTRANSFERASE"/>
    <property type="match status" value="1"/>
</dbReference>
<evidence type="ECO:0000259" key="4">
    <source>
        <dbReference type="PROSITE" id="PS51186"/>
    </source>
</evidence>
<gene>
    <name evidence="6" type="ORF">F4U95_23705</name>
    <name evidence="5" type="ORF">F4U96_23840</name>
</gene>
<feature type="region of interest" description="Disordered" evidence="3">
    <location>
        <begin position="68"/>
        <end position="164"/>
    </location>
</feature>
<keyword evidence="2" id="KW-0012">Acyltransferase</keyword>
<organism evidence="6 7">
    <name type="scientific">Sphingobium limneticum</name>
    <dbReference type="NCBI Taxonomy" id="1007511"/>
    <lineage>
        <taxon>Bacteria</taxon>
        <taxon>Pseudomonadati</taxon>
        <taxon>Pseudomonadota</taxon>
        <taxon>Alphaproteobacteria</taxon>
        <taxon>Sphingomonadales</taxon>
        <taxon>Sphingomonadaceae</taxon>
        <taxon>Sphingobium</taxon>
    </lineage>
</organism>
<name>A0A5J5HP29_9SPHN</name>
<evidence type="ECO:0000313" key="8">
    <source>
        <dbReference type="Proteomes" id="UP000326364"/>
    </source>
</evidence>
<protein>
    <submittedName>
        <fullName evidence="6">GNAT family N-acetyltransferase</fullName>
    </submittedName>
</protein>
<dbReference type="AlphaFoldDB" id="A0A5J5HP29"/>
<feature type="compositionally biased region" description="Basic residues" evidence="3">
    <location>
        <begin position="19"/>
        <end position="29"/>
    </location>
</feature>
<dbReference type="PANTHER" id="PTHR43877">
    <property type="entry name" value="AMINOALKYLPHOSPHONATE N-ACETYLTRANSFERASE-RELATED-RELATED"/>
    <property type="match status" value="1"/>
</dbReference>
<reference evidence="7 8" key="1">
    <citation type="submission" date="2019-09" db="EMBL/GenBank/DDBJ databases">
        <authorList>
            <person name="Feng G."/>
        </authorList>
    </citation>
    <scope>NUCLEOTIDE SEQUENCE [LARGE SCALE GENOMIC DNA]</scope>
    <source>
        <strain evidence="6 7">KACC 19283</strain>
        <strain evidence="5 8">KACC 19284</strain>
    </source>
</reference>
<feature type="compositionally biased region" description="Basic and acidic residues" evidence="3">
    <location>
        <begin position="91"/>
        <end position="101"/>
    </location>
</feature>
<dbReference type="SUPFAM" id="SSF55729">
    <property type="entry name" value="Acyl-CoA N-acyltransferases (Nat)"/>
    <property type="match status" value="1"/>
</dbReference>
<evidence type="ECO:0000313" key="6">
    <source>
        <dbReference type="EMBL" id="KAA9023296.1"/>
    </source>
</evidence>
<keyword evidence="1 6" id="KW-0808">Transferase</keyword>
<evidence type="ECO:0000256" key="3">
    <source>
        <dbReference type="SAM" id="MobiDB-lite"/>
    </source>
</evidence>
<dbReference type="Pfam" id="PF00583">
    <property type="entry name" value="Acetyltransf_1"/>
    <property type="match status" value="1"/>
</dbReference>
<dbReference type="EMBL" id="VYQA01000040">
    <property type="protein sequence ID" value="KAA9023296.1"/>
    <property type="molecule type" value="Genomic_DNA"/>
</dbReference>
<dbReference type="PROSITE" id="PS51186">
    <property type="entry name" value="GNAT"/>
    <property type="match status" value="1"/>
</dbReference>
<feature type="compositionally biased region" description="Basic and acidic residues" evidence="3">
    <location>
        <begin position="1"/>
        <end position="18"/>
    </location>
</feature>
<feature type="region of interest" description="Disordered" evidence="3">
    <location>
        <begin position="1"/>
        <end position="42"/>
    </location>
</feature>
<dbReference type="InterPro" id="IPR016181">
    <property type="entry name" value="Acyl_CoA_acyltransferase"/>
</dbReference>
<comment type="caution">
    <text evidence="6">The sequence shown here is derived from an EMBL/GenBank/DDBJ whole genome shotgun (WGS) entry which is preliminary data.</text>
</comment>
<dbReference type="Proteomes" id="UP000326364">
    <property type="component" value="Unassembled WGS sequence"/>
</dbReference>
<dbReference type="InterPro" id="IPR000182">
    <property type="entry name" value="GNAT_dom"/>
</dbReference>
<evidence type="ECO:0000313" key="5">
    <source>
        <dbReference type="EMBL" id="KAA9011073.1"/>
    </source>
</evidence>
<dbReference type="EMBL" id="VYQB01000042">
    <property type="protein sequence ID" value="KAA9011073.1"/>
    <property type="molecule type" value="Genomic_DNA"/>
</dbReference>
<dbReference type="Gene3D" id="3.40.630.30">
    <property type="match status" value="1"/>
</dbReference>
<evidence type="ECO:0000256" key="1">
    <source>
        <dbReference type="ARBA" id="ARBA00022679"/>
    </source>
</evidence>
<dbReference type="RefSeq" id="WP_150426931.1">
    <property type="nucleotide sequence ID" value="NZ_VYQA01000040.1"/>
</dbReference>
<proteinExistence type="predicted"/>
<dbReference type="Proteomes" id="UP000325933">
    <property type="component" value="Unassembled WGS sequence"/>
</dbReference>
<dbReference type="InterPro" id="IPR050832">
    <property type="entry name" value="Bact_Acetyltransf"/>
</dbReference>
<feature type="compositionally biased region" description="Polar residues" evidence="3">
    <location>
        <begin position="153"/>
        <end position="164"/>
    </location>
</feature>
<evidence type="ECO:0000313" key="7">
    <source>
        <dbReference type="Proteomes" id="UP000325933"/>
    </source>
</evidence>
<accession>A0A5J5HP29</accession>
<feature type="domain" description="N-acetyltransferase" evidence="4">
    <location>
        <begin position="174"/>
        <end position="315"/>
    </location>
</feature>
<sequence length="315" mass="34118">MADETIDQKLRDMAEHRGLKLLKSRKRKPGSGDYGKFGLTDAQGTALLGVGDEGLTATPEDIETYLRKGASSTWKASAEATRARPQQASQVREKDKDDYKPVIRPRRPQRGSGPGQSRRNAGKGGADATTARPVSPTSDEKAGKRKVSKPIKRNTTQPQPRAIQSSAELVSAALAIRTAKPSDAADLSGLLRQLTGVTIDELGIARNLEKVREARGGTCVAEKGGIIGCCSWATVQTLQHGPMGRISLLLVDKRHRRQGIASAMLDHAFSALIKAGCTRVEAMSDIEISNAHNFFRTLTFEQTSYRFARDLPSND</sequence>
<feature type="compositionally biased region" description="Basic residues" evidence="3">
    <location>
        <begin position="143"/>
        <end position="152"/>
    </location>
</feature>
<dbReference type="CDD" id="cd04301">
    <property type="entry name" value="NAT_SF"/>
    <property type="match status" value="1"/>
</dbReference>
<keyword evidence="8" id="KW-1185">Reference proteome</keyword>